<evidence type="ECO:0000256" key="1">
    <source>
        <dbReference type="SAM" id="Coils"/>
    </source>
</evidence>
<evidence type="ECO:0000313" key="5">
    <source>
        <dbReference type="Proteomes" id="UP000269573"/>
    </source>
</evidence>
<feature type="coiled-coil region" evidence="1">
    <location>
        <begin position="100"/>
        <end position="134"/>
    </location>
</feature>
<organism evidence="4 5">
    <name type="scientific">Brevibacillus nitrificans</name>
    <dbReference type="NCBI Taxonomy" id="651560"/>
    <lineage>
        <taxon>Bacteria</taxon>
        <taxon>Bacillati</taxon>
        <taxon>Bacillota</taxon>
        <taxon>Bacilli</taxon>
        <taxon>Bacillales</taxon>
        <taxon>Paenibacillaceae</taxon>
        <taxon>Brevibacillus</taxon>
    </lineage>
</organism>
<dbReference type="AlphaFoldDB" id="A0A3M8D7R4"/>
<dbReference type="Pfam" id="PF07833">
    <property type="entry name" value="Cu_amine_oxidN1"/>
    <property type="match status" value="1"/>
</dbReference>
<sequence length="253" mass="28472">MIKKQYLAVASALILTAGLFPASSDAQVAKKNLTANYNNIKVLYNGSQVSTTIEPFIVNGTTYIPLRMMAGVFNKDITWDGTNYTINVKDQADPGYESMLAQKDAEIERLKSQIDDLNDEIDGLEDDLADYEDDDDSDIDDDLSDLEDELNDEFEDYDDDLGSISIEIDGDEDEVEVEIYVDGENYEDSTGDEIDTDALEDLVQEVVEYIWDEYDDNVDVTGTIYDESDDDEELYDFEGDSDDEAIYLDGDEI</sequence>
<keyword evidence="5" id="KW-1185">Reference proteome</keyword>
<dbReference type="InterPro" id="IPR012854">
    <property type="entry name" value="Cu_amine_oxidase-like_N"/>
</dbReference>
<gene>
    <name evidence="4" type="ORF">EDM59_14605</name>
</gene>
<dbReference type="Proteomes" id="UP000269573">
    <property type="component" value="Unassembled WGS sequence"/>
</dbReference>
<dbReference type="InterPro" id="IPR036582">
    <property type="entry name" value="Mao_N_sf"/>
</dbReference>
<dbReference type="SUPFAM" id="SSF55383">
    <property type="entry name" value="Copper amine oxidase, domain N"/>
    <property type="match status" value="1"/>
</dbReference>
<dbReference type="RefSeq" id="WP_122924273.1">
    <property type="nucleotide sequence ID" value="NZ_RHHU01000010.1"/>
</dbReference>
<name>A0A3M8D7R4_9BACL</name>
<evidence type="ECO:0000256" key="2">
    <source>
        <dbReference type="SAM" id="SignalP"/>
    </source>
</evidence>
<protein>
    <submittedName>
        <fullName evidence="4">Copper amine oxidase N-terminal domain-containing protein</fullName>
    </submittedName>
</protein>
<proteinExistence type="predicted"/>
<comment type="caution">
    <text evidence="4">The sequence shown here is derived from an EMBL/GenBank/DDBJ whole genome shotgun (WGS) entry which is preliminary data.</text>
</comment>
<keyword evidence="1" id="KW-0175">Coiled coil</keyword>
<accession>A0A3M8D7R4</accession>
<dbReference type="EMBL" id="RHHU01000010">
    <property type="protein sequence ID" value="RNB83759.1"/>
    <property type="molecule type" value="Genomic_DNA"/>
</dbReference>
<evidence type="ECO:0000313" key="4">
    <source>
        <dbReference type="EMBL" id="RNB83759.1"/>
    </source>
</evidence>
<feature type="signal peptide" evidence="2">
    <location>
        <begin position="1"/>
        <end position="22"/>
    </location>
</feature>
<feature type="domain" description="Copper amine oxidase-like N-terminal" evidence="3">
    <location>
        <begin position="29"/>
        <end position="87"/>
    </location>
</feature>
<dbReference type="Gene3D" id="3.30.457.10">
    <property type="entry name" value="Copper amine oxidase-like, N-terminal domain"/>
    <property type="match status" value="1"/>
</dbReference>
<reference evidence="4 5" key="1">
    <citation type="submission" date="2018-10" db="EMBL/GenBank/DDBJ databases">
        <title>Phylogenomics of Brevibacillus.</title>
        <authorList>
            <person name="Dunlap C."/>
        </authorList>
    </citation>
    <scope>NUCLEOTIDE SEQUENCE [LARGE SCALE GENOMIC DNA]</scope>
    <source>
        <strain evidence="4 5">JCM 15774</strain>
    </source>
</reference>
<keyword evidence="2" id="KW-0732">Signal</keyword>
<evidence type="ECO:0000259" key="3">
    <source>
        <dbReference type="Pfam" id="PF07833"/>
    </source>
</evidence>
<feature type="chain" id="PRO_5038398637" evidence="2">
    <location>
        <begin position="23"/>
        <end position="253"/>
    </location>
</feature>